<keyword evidence="1" id="KW-0067">ATP-binding</keyword>
<sequence>MVDLYEYQKEKDDSINQFATICNNYLNEKQIVYDEANVDISIQNTANDSTIDFRNLSSGEKQIISLFSKIYLEPHEDFIVLFDEPELSLSIEWQRGGFGDLQNDLIAQVLL</sequence>
<name>A0A7H0EYH4_9CYAN</name>
<keyword evidence="2" id="KW-1185">Reference proteome</keyword>
<dbReference type="InterPro" id="IPR027417">
    <property type="entry name" value="P-loop_NTPase"/>
</dbReference>
<dbReference type="SUPFAM" id="SSF52540">
    <property type="entry name" value="P-loop containing nucleoside triphosphate hydrolases"/>
    <property type="match status" value="1"/>
</dbReference>
<reference evidence="1 2" key="1">
    <citation type="submission" date="2020-08" db="EMBL/GenBank/DDBJ databases">
        <title>Complete genome sequence of Raphidiopsis curvispora isolated from drinking water reservoir in South Korea.</title>
        <authorList>
            <person name="Jeong J."/>
        </authorList>
    </citation>
    <scope>NUCLEOTIDE SEQUENCE [LARGE SCALE GENOMIC DNA]</scope>
    <source>
        <strain evidence="1 2">GIHE-G1</strain>
    </source>
</reference>
<gene>
    <name evidence="1" type="ORF">IAR63_13290</name>
</gene>
<keyword evidence="1" id="KW-0547">Nucleotide-binding</keyword>
<dbReference type="Gene3D" id="3.40.50.300">
    <property type="entry name" value="P-loop containing nucleotide triphosphate hydrolases"/>
    <property type="match status" value="1"/>
</dbReference>
<organism evidence="1 2">
    <name type="scientific">Cylindrospermopsis curvispora GIHE-G1</name>
    <dbReference type="NCBI Taxonomy" id="2666332"/>
    <lineage>
        <taxon>Bacteria</taxon>
        <taxon>Bacillati</taxon>
        <taxon>Cyanobacteriota</taxon>
        <taxon>Cyanophyceae</taxon>
        <taxon>Nostocales</taxon>
        <taxon>Aphanizomenonaceae</taxon>
        <taxon>Cylindrospermopsis</taxon>
    </lineage>
</organism>
<proteinExistence type="predicted"/>
<dbReference type="AlphaFoldDB" id="A0A7H0EYH4"/>
<protein>
    <submittedName>
        <fullName evidence="1">ATP-binding protein</fullName>
    </submittedName>
</protein>
<dbReference type="KEGG" id="ccur:IAR63_13290"/>
<dbReference type="EMBL" id="CP060822">
    <property type="protein sequence ID" value="QNP28840.1"/>
    <property type="molecule type" value="Genomic_DNA"/>
</dbReference>
<dbReference type="RefSeq" id="WP_187705592.1">
    <property type="nucleotide sequence ID" value="NZ_CP060822.1"/>
</dbReference>
<accession>A0A7H0EYH4</accession>
<dbReference type="Proteomes" id="UP000516013">
    <property type="component" value="Chromosome"/>
</dbReference>
<evidence type="ECO:0000313" key="1">
    <source>
        <dbReference type="EMBL" id="QNP28840.1"/>
    </source>
</evidence>
<evidence type="ECO:0000313" key="2">
    <source>
        <dbReference type="Proteomes" id="UP000516013"/>
    </source>
</evidence>
<dbReference type="GO" id="GO:0005524">
    <property type="term" value="F:ATP binding"/>
    <property type="evidence" value="ECO:0007669"/>
    <property type="project" value="UniProtKB-KW"/>
</dbReference>